<name>A0ABR7P7G0_9FIRM</name>
<evidence type="ECO:0000256" key="3">
    <source>
        <dbReference type="ARBA" id="ARBA00023027"/>
    </source>
</evidence>
<gene>
    <name evidence="6" type="ORF">H8712_01650</name>
</gene>
<proteinExistence type="predicted"/>
<reference evidence="6 7" key="1">
    <citation type="submission" date="2020-08" db="EMBL/GenBank/DDBJ databases">
        <title>Genome public.</title>
        <authorList>
            <person name="Liu C."/>
            <person name="Sun Q."/>
        </authorList>
    </citation>
    <scope>NUCLEOTIDE SEQUENCE [LARGE SCALE GENOMIC DNA]</scope>
    <source>
        <strain evidence="6 7">3_YM_SP_D4_24.mj</strain>
    </source>
</reference>
<keyword evidence="4" id="KW-0479">Metal-binding</keyword>
<dbReference type="PROSITE" id="PS50305">
    <property type="entry name" value="SIRTUIN"/>
    <property type="match status" value="1"/>
</dbReference>
<accession>A0ABR7P7G0</accession>
<dbReference type="InterPro" id="IPR050134">
    <property type="entry name" value="NAD-dep_sirtuin_deacylases"/>
</dbReference>
<organism evidence="6 7">
    <name type="scientific">Blautia stercoris</name>
    <dbReference type="NCBI Taxonomy" id="871664"/>
    <lineage>
        <taxon>Bacteria</taxon>
        <taxon>Bacillati</taxon>
        <taxon>Bacillota</taxon>
        <taxon>Clostridia</taxon>
        <taxon>Lachnospirales</taxon>
        <taxon>Lachnospiraceae</taxon>
        <taxon>Blautia</taxon>
    </lineage>
</organism>
<protein>
    <recommendedName>
        <fullName evidence="1">protein acetyllysine N-acetyltransferase</fullName>
        <ecNumber evidence="1">2.3.1.286</ecNumber>
    </recommendedName>
</protein>
<evidence type="ECO:0000256" key="2">
    <source>
        <dbReference type="ARBA" id="ARBA00022679"/>
    </source>
</evidence>
<feature type="active site" description="Proton acceptor" evidence="4">
    <location>
        <position position="125"/>
    </location>
</feature>
<comment type="caution">
    <text evidence="6">The sequence shown here is derived from an EMBL/GenBank/DDBJ whole genome shotgun (WGS) entry which is preliminary data.</text>
</comment>
<dbReference type="InterPro" id="IPR026591">
    <property type="entry name" value="Sirtuin_cat_small_dom_sf"/>
</dbReference>
<evidence type="ECO:0000256" key="4">
    <source>
        <dbReference type="PROSITE-ProRule" id="PRU00236"/>
    </source>
</evidence>
<dbReference type="SUPFAM" id="SSF52467">
    <property type="entry name" value="DHS-like NAD/FAD-binding domain"/>
    <property type="match status" value="1"/>
</dbReference>
<dbReference type="Pfam" id="PF02146">
    <property type="entry name" value="SIR2"/>
    <property type="match status" value="1"/>
</dbReference>
<dbReference type="EMBL" id="JACRTP010000001">
    <property type="protein sequence ID" value="MBC8627341.1"/>
    <property type="molecule type" value="Genomic_DNA"/>
</dbReference>
<dbReference type="PANTHER" id="PTHR11085">
    <property type="entry name" value="NAD-DEPENDENT PROTEIN DEACYLASE SIRTUIN-5, MITOCHONDRIAL-RELATED"/>
    <property type="match status" value="1"/>
</dbReference>
<feature type="binding site" evidence="4">
    <location>
        <position position="133"/>
    </location>
    <ligand>
        <name>Zn(2+)</name>
        <dbReference type="ChEBI" id="CHEBI:29105"/>
    </ligand>
</feature>
<dbReference type="InterPro" id="IPR003000">
    <property type="entry name" value="Sirtuin"/>
</dbReference>
<feature type="domain" description="Deacetylase sirtuin-type" evidence="5">
    <location>
        <begin position="1"/>
        <end position="245"/>
    </location>
</feature>
<keyword evidence="4" id="KW-0862">Zinc</keyword>
<feature type="binding site" evidence="4">
    <location>
        <position position="156"/>
    </location>
    <ligand>
        <name>Zn(2+)</name>
        <dbReference type="ChEBI" id="CHEBI:29105"/>
    </ligand>
</feature>
<dbReference type="Gene3D" id="3.30.1600.10">
    <property type="entry name" value="SIR2/SIRT2 'Small Domain"/>
    <property type="match status" value="1"/>
</dbReference>
<evidence type="ECO:0000313" key="7">
    <source>
        <dbReference type="Proteomes" id="UP000661649"/>
    </source>
</evidence>
<feature type="binding site" evidence="4">
    <location>
        <position position="159"/>
    </location>
    <ligand>
        <name>Zn(2+)</name>
        <dbReference type="ChEBI" id="CHEBI:29105"/>
    </ligand>
</feature>
<evidence type="ECO:0000259" key="5">
    <source>
        <dbReference type="PROSITE" id="PS50305"/>
    </source>
</evidence>
<keyword evidence="3" id="KW-0520">NAD</keyword>
<dbReference type="Proteomes" id="UP000661649">
    <property type="component" value="Unassembled WGS sequence"/>
</dbReference>
<evidence type="ECO:0000313" key="6">
    <source>
        <dbReference type="EMBL" id="MBC8627341.1"/>
    </source>
</evidence>
<sequence length="253" mass="28968">MTREEKLQRASQIIKESKYLVCLLGMRVSYQSGCTNIGEPEDAYDIESRYGYSPEELFSAAFYNTRPSQFYEFYKNEVLSKRGRINEGLKLLGQLEEMGILKSIVTRDIYSLPKRAGCKNVLEIHGSIYRNICTRCRKKYPLKALQERERSGLPYCEKCGSIIRPEIYLKGEMIDNRLLTKAVDEVSNADVLLMLGCSMRSDLGSMFTKYFKGEKIILMNDQDHFADGKADLVIDGKAMDLMKGLRTYMVSDS</sequence>
<evidence type="ECO:0000256" key="1">
    <source>
        <dbReference type="ARBA" id="ARBA00012928"/>
    </source>
</evidence>
<keyword evidence="2" id="KW-0808">Transferase</keyword>
<dbReference type="EC" id="2.3.1.286" evidence="1"/>
<keyword evidence="7" id="KW-1185">Reference proteome</keyword>
<dbReference type="InterPro" id="IPR029035">
    <property type="entry name" value="DHS-like_NAD/FAD-binding_dom"/>
</dbReference>
<dbReference type="PANTHER" id="PTHR11085:SF10">
    <property type="entry name" value="NAD-DEPENDENT PROTEIN DEACYLASE SIRTUIN-5, MITOCHONDRIAL-RELATED"/>
    <property type="match status" value="1"/>
</dbReference>
<dbReference type="Gene3D" id="3.40.50.1220">
    <property type="entry name" value="TPP-binding domain"/>
    <property type="match status" value="1"/>
</dbReference>
<dbReference type="RefSeq" id="WP_117456690.1">
    <property type="nucleotide sequence ID" value="NZ_JACRTP010000001.1"/>
</dbReference>
<dbReference type="InterPro" id="IPR026590">
    <property type="entry name" value="Ssirtuin_cat_dom"/>
</dbReference>
<feature type="binding site" evidence="4">
    <location>
        <position position="136"/>
    </location>
    <ligand>
        <name>Zn(2+)</name>
        <dbReference type="ChEBI" id="CHEBI:29105"/>
    </ligand>
</feature>